<dbReference type="Gene3D" id="3.40.50.2020">
    <property type="match status" value="1"/>
</dbReference>
<dbReference type="InterPro" id="IPR029057">
    <property type="entry name" value="PRTase-like"/>
</dbReference>
<comment type="caution">
    <text evidence="2">The sequence shown here is derived from an EMBL/GenBank/DDBJ whole genome shotgun (WGS) entry which is preliminary data.</text>
</comment>
<dbReference type="GO" id="GO:0016301">
    <property type="term" value="F:kinase activity"/>
    <property type="evidence" value="ECO:0007669"/>
    <property type="project" value="UniProtKB-KW"/>
</dbReference>
<keyword evidence="2" id="KW-0418">Kinase</keyword>
<dbReference type="Pfam" id="PF13793">
    <property type="entry name" value="Pribosyltran_N"/>
    <property type="match status" value="1"/>
</dbReference>
<evidence type="ECO:0000313" key="3">
    <source>
        <dbReference type="Proteomes" id="UP000572984"/>
    </source>
</evidence>
<feature type="domain" description="Ribose-phosphate pyrophosphokinase N-terminal" evidence="1">
    <location>
        <begin position="1"/>
        <end position="30"/>
    </location>
</feature>
<protein>
    <submittedName>
        <fullName evidence="2">Ribose-phosphate pyrophosphokinase-like domain-containing protein</fullName>
    </submittedName>
</protein>
<accession>A0A838BTP6</accession>
<evidence type="ECO:0000313" key="2">
    <source>
        <dbReference type="EMBL" id="MBA1158801.1"/>
    </source>
</evidence>
<organism evidence="2 3">
    <name type="scientific">Microvirga mediterraneensis</name>
    <dbReference type="NCBI Taxonomy" id="2754695"/>
    <lineage>
        <taxon>Bacteria</taxon>
        <taxon>Pseudomonadati</taxon>
        <taxon>Pseudomonadota</taxon>
        <taxon>Alphaproteobacteria</taxon>
        <taxon>Hyphomicrobiales</taxon>
        <taxon>Methylobacteriaceae</taxon>
        <taxon>Microvirga</taxon>
    </lineage>
</organism>
<keyword evidence="3" id="KW-1185">Reference proteome</keyword>
<name>A0A838BTP6_9HYPH</name>
<gene>
    <name evidence="2" type="ORF">H0S73_22110</name>
</gene>
<dbReference type="Proteomes" id="UP000572984">
    <property type="component" value="Unassembled WGS sequence"/>
</dbReference>
<dbReference type="InterPro" id="IPR029099">
    <property type="entry name" value="Pribosyltran_N"/>
</dbReference>
<reference evidence="2 3" key="1">
    <citation type="submission" date="2020-07" db="EMBL/GenBank/DDBJ databases">
        <title>Draft genome and description of Microvirga mediterraneensis Marseille-Q2068 sp. nov.</title>
        <authorList>
            <person name="Boxberger M."/>
        </authorList>
    </citation>
    <scope>NUCLEOTIDE SEQUENCE [LARGE SCALE GENOMIC DNA]</scope>
    <source>
        <strain evidence="2 3">Marseille-Q2068</strain>
    </source>
</reference>
<proteinExistence type="predicted"/>
<dbReference type="SUPFAM" id="SSF53271">
    <property type="entry name" value="PRTase-like"/>
    <property type="match status" value="1"/>
</dbReference>
<dbReference type="AlphaFoldDB" id="A0A838BTP6"/>
<keyword evidence="2" id="KW-0808">Transferase</keyword>
<dbReference type="EMBL" id="JACDXJ010000001">
    <property type="protein sequence ID" value="MBA1158801.1"/>
    <property type="molecule type" value="Genomic_DNA"/>
</dbReference>
<evidence type="ECO:0000259" key="1">
    <source>
        <dbReference type="Pfam" id="PF13793"/>
    </source>
</evidence>
<sequence>MLFFVGALKDAGADRVTAVTPYLCYPRTDR</sequence>